<proteinExistence type="predicted"/>
<feature type="region of interest" description="Disordered" evidence="1">
    <location>
        <begin position="155"/>
        <end position="225"/>
    </location>
</feature>
<feature type="compositionally biased region" description="Polar residues" evidence="1">
    <location>
        <begin position="365"/>
        <end position="378"/>
    </location>
</feature>
<dbReference type="Proteomes" id="UP001203338">
    <property type="component" value="Unassembled WGS sequence"/>
</dbReference>
<evidence type="ECO:0000313" key="3">
    <source>
        <dbReference type="Proteomes" id="UP001203338"/>
    </source>
</evidence>
<feature type="compositionally biased region" description="Low complexity" evidence="1">
    <location>
        <begin position="170"/>
        <end position="184"/>
    </location>
</feature>
<keyword evidence="3" id="KW-1185">Reference proteome</keyword>
<feature type="compositionally biased region" description="Basic and acidic residues" evidence="1">
    <location>
        <begin position="155"/>
        <end position="164"/>
    </location>
</feature>
<feature type="region of interest" description="Disordered" evidence="1">
    <location>
        <begin position="351"/>
        <end position="396"/>
    </location>
</feature>
<protein>
    <submittedName>
        <fullName evidence="2">Uncharacterized protein</fullName>
    </submittedName>
</protein>
<name>A0ABT0PHN5_9GAMM</name>
<sequence length="550" mass="61417">MLTRKGLQAAYKDRTPKLHLERLPNEVISQAVVESGVSLQEAKPSVISKMKFQKWVPEGWRDQCRKLHEFSIQYAQAGDDITLFQVSRDLYHWLYKYSDLLDQEIPFDEWNEAHSDDFTEELDYLKTNTLAGYLDTALKKSPSLARWDALPPPEKFEVAEESHTNPKVTKSQSPSPSESSASIKAESEKSDTPPPDTSTRARRSKRQISVTELCPNGEDDNTAEGLKKKVKRLEGERDSLKAAKDELVEKVEDVYGGRGRLISSLINAASDSLSQNKRRRPSDVIMMRTLANYEKRLKEQEDQVSKCRYLVSVAKAYSEGRASIDETISILSDPKASPFQTQDIGVQVNIRSDQKTTPRSRKKQTLVSRETQTDQSCWPGQMKAKPQASVSPHVAQQPLIRSTTTPPVHVTATPPVQAQPTGSVWNALKATTSIQGHPWYQAIAPLSSDEAGGSMIIGKLPPCLAWKPEETALLNHVSVLIKHDKLATFQAIPIKLAIHLLEYKGMSTEDIAKVFDEIDGNRSLWTVKRVSRIAQASITHPKMGNVCGPV</sequence>
<comment type="caution">
    <text evidence="2">The sequence shown here is derived from an EMBL/GenBank/DDBJ whole genome shotgun (WGS) entry which is preliminary data.</text>
</comment>
<organism evidence="2 3">
    <name type="scientific">Parendozoicomonas callyspongiae</name>
    <dbReference type="NCBI Taxonomy" id="2942213"/>
    <lineage>
        <taxon>Bacteria</taxon>
        <taxon>Pseudomonadati</taxon>
        <taxon>Pseudomonadota</taxon>
        <taxon>Gammaproteobacteria</taxon>
        <taxon>Oceanospirillales</taxon>
        <taxon>Endozoicomonadaceae</taxon>
        <taxon>Parendozoicomonas</taxon>
    </lineage>
</organism>
<gene>
    <name evidence="2" type="ORF">M3P05_13195</name>
</gene>
<reference evidence="2 3" key="1">
    <citation type="submission" date="2022-05" db="EMBL/GenBank/DDBJ databases">
        <authorList>
            <person name="Park J.-S."/>
        </authorList>
    </citation>
    <scope>NUCLEOTIDE SEQUENCE [LARGE SCALE GENOMIC DNA]</scope>
    <source>
        <strain evidence="2 3">2012CJ34-2</strain>
    </source>
</reference>
<accession>A0ABT0PHN5</accession>
<evidence type="ECO:0000313" key="2">
    <source>
        <dbReference type="EMBL" id="MCL6270879.1"/>
    </source>
</evidence>
<dbReference type="RefSeq" id="WP_249700183.1">
    <property type="nucleotide sequence ID" value="NZ_JAMFLX010000017.1"/>
</dbReference>
<evidence type="ECO:0000256" key="1">
    <source>
        <dbReference type="SAM" id="MobiDB-lite"/>
    </source>
</evidence>
<dbReference type="EMBL" id="JAMFLX010000017">
    <property type="protein sequence ID" value="MCL6270879.1"/>
    <property type="molecule type" value="Genomic_DNA"/>
</dbReference>